<dbReference type="Pfam" id="PF00571">
    <property type="entry name" value="CBS"/>
    <property type="match status" value="2"/>
</dbReference>
<gene>
    <name evidence="4" type="ORF">SAMN02745857_02619</name>
</gene>
<evidence type="ECO:0000313" key="4">
    <source>
        <dbReference type="EMBL" id="SMC26857.1"/>
    </source>
</evidence>
<keyword evidence="5" id="KW-1185">Reference proteome</keyword>
<feature type="transmembrane region" description="Helical" evidence="2">
    <location>
        <begin position="99"/>
        <end position="116"/>
    </location>
</feature>
<dbReference type="InterPro" id="IPR000644">
    <property type="entry name" value="CBS_dom"/>
</dbReference>
<evidence type="ECO:0000259" key="3">
    <source>
        <dbReference type="PROSITE" id="PS51371"/>
    </source>
</evidence>
<dbReference type="PANTHER" id="PTHR33741">
    <property type="entry name" value="TRANSMEMBRANE PROTEIN DDB_G0269096-RELATED"/>
    <property type="match status" value="1"/>
</dbReference>
<dbReference type="SUPFAM" id="SSF54631">
    <property type="entry name" value="CBS-domain pair"/>
    <property type="match status" value="1"/>
</dbReference>
<feature type="transmembrane region" description="Helical" evidence="2">
    <location>
        <begin position="21"/>
        <end position="41"/>
    </location>
</feature>
<dbReference type="AlphaFoldDB" id="A0A1W1XSI1"/>
<organism evidence="4 5">
    <name type="scientific">Andreprevotia lacus DSM 23236</name>
    <dbReference type="NCBI Taxonomy" id="1121001"/>
    <lineage>
        <taxon>Bacteria</taxon>
        <taxon>Pseudomonadati</taxon>
        <taxon>Pseudomonadota</taxon>
        <taxon>Betaproteobacteria</taxon>
        <taxon>Neisseriales</taxon>
        <taxon>Chitinibacteraceae</taxon>
        <taxon>Andreprevotia</taxon>
    </lineage>
</organism>
<accession>A0A1W1XSI1</accession>
<dbReference type="EMBL" id="FWXD01000015">
    <property type="protein sequence ID" value="SMC26857.1"/>
    <property type="molecule type" value="Genomic_DNA"/>
</dbReference>
<dbReference type="Proteomes" id="UP000192761">
    <property type="component" value="Unassembled WGS sequence"/>
</dbReference>
<dbReference type="InterPro" id="IPR058581">
    <property type="entry name" value="TM_HPP"/>
</dbReference>
<dbReference type="Gene3D" id="3.90.1280.20">
    <property type="match status" value="1"/>
</dbReference>
<dbReference type="RefSeq" id="WP_084091257.1">
    <property type="nucleotide sequence ID" value="NZ_FWXD01000015.1"/>
</dbReference>
<evidence type="ECO:0000256" key="1">
    <source>
        <dbReference type="PROSITE-ProRule" id="PRU00703"/>
    </source>
</evidence>
<feature type="domain" description="CBS" evidence="3">
    <location>
        <begin position="297"/>
        <end position="357"/>
    </location>
</feature>
<evidence type="ECO:0000256" key="2">
    <source>
        <dbReference type="SAM" id="Phobius"/>
    </source>
</evidence>
<keyword evidence="2" id="KW-0472">Membrane</keyword>
<feature type="domain" description="CBS" evidence="3">
    <location>
        <begin position="240"/>
        <end position="296"/>
    </location>
</feature>
<dbReference type="Pfam" id="PF04982">
    <property type="entry name" value="TM_HPP"/>
    <property type="match status" value="1"/>
</dbReference>
<name>A0A1W1XSI1_9NEIS</name>
<dbReference type="PANTHER" id="PTHR33741:SF5">
    <property type="entry name" value="TRANSMEMBRANE PROTEIN DDB_G0269096-RELATED"/>
    <property type="match status" value="1"/>
</dbReference>
<dbReference type="Gene3D" id="3.10.580.10">
    <property type="entry name" value="CBS-domain"/>
    <property type="match status" value="1"/>
</dbReference>
<dbReference type="InterPro" id="IPR046342">
    <property type="entry name" value="CBS_dom_sf"/>
</dbReference>
<dbReference type="PROSITE" id="PS51371">
    <property type="entry name" value="CBS"/>
    <property type="match status" value="2"/>
</dbReference>
<keyword evidence="1" id="KW-0129">CBS domain</keyword>
<dbReference type="InterPro" id="IPR007065">
    <property type="entry name" value="HPP"/>
</dbReference>
<keyword evidence="2" id="KW-0812">Transmembrane</keyword>
<dbReference type="OrthoDB" id="9811720at2"/>
<dbReference type="SMART" id="SM00116">
    <property type="entry name" value="CBS"/>
    <property type="match status" value="2"/>
</dbReference>
<proteinExistence type="predicted"/>
<sequence length="359" mass="37211">MSASSRWRGFLPVLPKMPPREWLYAALGGAIALALIAAVTLCFVPGTAAAIIVASMGASAVIVFGLPTSPLGQPWSLLMGHLVSALAGVAAQWLFAGHWFAPAIAVGLALGLMMALRCVHPPGGATALMAVIGGPTIHALGWSYVLVPVALNVALMLLAGLIVNNLLPARRYPFVAPANPHKTADTAPAQRGGINAAVLEQALAGQPHLLDLGEAELAELVQRALQLGRSLDVLRCADIMSRDVCSVTGDATPRQMVVALQQHRVHQLAVVDDDGVLLGLLDALDLLGAEPAATAAMLRRPPLFSAHADTPLASALADVLAHELHCLPVLAEDGRLQGVISQTDWLAVLANTPATAVPL</sequence>
<reference evidence="4 5" key="1">
    <citation type="submission" date="2017-04" db="EMBL/GenBank/DDBJ databases">
        <authorList>
            <person name="Afonso C.L."/>
            <person name="Miller P.J."/>
            <person name="Scott M.A."/>
            <person name="Spackman E."/>
            <person name="Goraichik I."/>
            <person name="Dimitrov K.M."/>
            <person name="Suarez D.L."/>
            <person name="Swayne D.E."/>
        </authorList>
    </citation>
    <scope>NUCLEOTIDE SEQUENCE [LARGE SCALE GENOMIC DNA]</scope>
    <source>
        <strain evidence="4 5">DSM 23236</strain>
    </source>
</reference>
<keyword evidence="2" id="KW-1133">Transmembrane helix</keyword>
<evidence type="ECO:0000313" key="5">
    <source>
        <dbReference type="Proteomes" id="UP000192761"/>
    </source>
</evidence>
<feature type="transmembrane region" description="Helical" evidence="2">
    <location>
        <begin position="149"/>
        <end position="167"/>
    </location>
</feature>
<protein>
    <submittedName>
        <fullName evidence="4">CBS domain-containing membrane protein</fullName>
    </submittedName>
</protein>
<feature type="transmembrane region" description="Helical" evidence="2">
    <location>
        <begin position="47"/>
        <end position="66"/>
    </location>
</feature>
<feature type="transmembrane region" description="Helical" evidence="2">
    <location>
        <begin position="123"/>
        <end position="143"/>
    </location>
</feature>
<dbReference type="STRING" id="1121001.SAMN02745857_02619"/>